<keyword evidence="1" id="KW-1015">Disulfide bond</keyword>
<dbReference type="STRING" id="48698.ENSPFOP00000024313"/>
<dbReference type="eggNOG" id="KOG3627">
    <property type="taxonomic scope" value="Eukaryota"/>
</dbReference>
<sequence>SRTQTFTGSWTSVSVNSGVSRQKRIIGGRNCHDTERLYHVRLESTNVTHRMRCGGSLIHPEWILTATHCWQPGWTIKAVLKVHPRTAVQQRPAIRLPPETYRLFGKLHDIMMLKLETPVTDVPVAPLPDCNNRLKVGDVVQLAGEGGTTTGPNNMRFSTEKVNSLHCHYFPVLQHTYIDIRSAVRAHLPDWLQFGSGHILCYRPWTLNNMTGDDGGAAMHNGMIYGVIVIGGEPVCMKDPVTIMDVCEYQGWI</sequence>
<organism evidence="3 4">
    <name type="scientific">Poecilia formosa</name>
    <name type="common">Amazon molly</name>
    <name type="synonym">Limia formosa</name>
    <dbReference type="NCBI Taxonomy" id="48698"/>
    <lineage>
        <taxon>Eukaryota</taxon>
        <taxon>Metazoa</taxon>
        <taxon>Chordata</taxon>
        <taxon>Craniata</taxon>
        <taxon>Vertebrata</taxon>
        <taxon>Euteleostomi</taxon>
        <taxon>Actinopterygii</taxon>
        <taxon>Neopterygii</taxon>
        <taxon>Teleostei</taxon>
        <taxon>Neoteleostei</taxon>
        <taxon>Acanthomorphata</taxon>
        <taxon>Ovalentaria</taxon>
        <taxon>Atherinomorphae</taxon>
        <taxon>Cyprinodontiformes</taxon>
        <taxon>Poeciliidae</taxon>
        <taxon>Poeciliinae</taxon>
        <taxon>Poecilia</taxon>
    </lineage>
</organism>
<dbReference type="GO" id="GO:0006508">
    <property type="term" value="P:proteolysis"/>
    <property type="evidence" value="ECO:0007669"/>
    <property type="project" value="InterPro"/>
</dbReference>
<evidence type="ECO:0000313" key="3">
    <source>
        <dbReference type="Ensembl" id="ENSPFOP00000024313.1"/>
    </source>
</evidence>
<dbReference type="GO" id="GO:0030141">
    <property type="term" value="C:secretory granule"/>
    <property type="evidence" value="ECO:0007669"/>
    <property type="project" value="TreeGrafter"/>
</dbReference>
<dbReference type="InterPro" id="IPR001314">
    <property type="entry name" value="Peptidase_S1A"/>
</dbReference>
<reference evidence="3" key="2">
    <citation type="submission" date="2025-08" db="UniProtKB">
        <authorList>
            <consortium name="Ensembl"/>
        </authorList>
    </citation>
    <scope>IDENTIFICATION</scope>
</reference>
<evidence type="ECO:0000259" key="2">
    <source>
        <dbReference type="PROSITE" id="PS50240"/>
    </source>
</evidence>
<dbReference type="GO" id="GO:0004252">
    <property type="term" value="F:serine-type endopeptidase activity"/>
    <property type="evidence" value="ECO:0007669"/>
    <property type="project" value="InterPro"/>
</dbReference>
<feature type="domain" description="Peptidase S1" evidence="2">
    <location>
        <begin position="25"/>
        <end position="253"/>
    </location>
</feature>
<dbReference type="PRINTS" id="PR00722">
    <property type="entry name" value="CHYMOTRYPSIN"/>
</dbReference>
<protein>
    <recommendedName>
        <fullName evidence="2">Peptidase S1 domain-containing protein</fullName>
    </recommendedName>
</protein>
<reference evidence="4" key="1">
    <citation type="submission" date="2013-10" db="EMBL/GenBank/DDBJ databases">
        <authorList>
            <person name="Schartl M."/>
            <person name="Warren W."/>
        </authorList>
    </citation>
    <scope>NUCLEOTIDE SEQUENCE [LARGE SCALE GENOMIC DNA]</scope>
    <source>
        <strain evidence="4">female</strain>
    </source>
</reference>
<accession>A0A096LYS2</accession>
<dbReference type="AlphaFoldDB" id="A0A096LYS2"/>
<dbReference type="SMART" id="SM00020">
    <property type="entry name" value="Tryp_SPc"/>
    <property type="match status" value="1"/>
</dbReference>
<proteinExistence type="predicted"/>
<dbReference type="Pfam" id="PF00089">
    <property type="entry name" value="Trypsin"/>
    <property type="match status" value="1"/>
</dbReference>
<name>A0A096LYS2_POEFO</name>
<dbReference type="GeneTree" id="ENSGT00390000009571"/>
<dbReference type="Gene3D" id="2.40.10.10">
    <property type="entry name" value="Trypsin-like serine proteases"/>
    <property type="match status" value="1"/>
</dbReference>
<dbReference type="InterPro" id="IPR009003">
    <property type="entry name" value="Peptidase_S1_PA"/>
</dbReference>
<dbReference type="EMBL" id="AYCK01024731">
    <property type="status" value="NOT_ANNOTATED_CDS"/>
    <property type="molecule type" value="Genomic_DNA"/>
</dbReference>
<dbReference type="Ensembl" id="ENSPFOT00000022650.1">
    <property type="protein sequence ID" value="ENSPFOP00000024313.1"/>
    <property type="gene ID" value="ENSPFOG00000000242.2"/>
</dbReference>
<dbReference type="InterPro" id="IPR018114">
    <property type="entry name" value="TRYPSIN_HIS"/>
</dbReference>
<evidence type="ECO:0000256" key="1">
    <source>
        <dbReference type="ARBA" id="ARBA00023157"/>
    </source>
</evidence>
<dbReference type="PANTHER" id="PTHR24271">
    <property type="entry name" value="KALLIKREIN-RELATED"/>
    <property type="match status" value="1"/>
</dbReference>
<dbReference type="SUPFAM" id="SSF50494">
    <property type="entry name" value="Trypsin-like serine proteases"/>
    <property type="match status" value="1"/>
</dbReference>
<keyword evidence="4" id="KW-1185">Reference proteome</keyword>
<dbReference type="InterPro" id="IPR001254">
    <property type="entry name" value="Trypsin_dom"/>
</dbReference>
<dbReference type="InterPro" id="IPR043504">
    <property type="entry name" value="Peptidase_S1_PA_chymotrypsin"/>
</dbReference>
<dbReference type="PROSITE" id="PS50240">
    <property type="entry name" value="TRYPSIN_DOM"/>
    <property type="match status" value="1"/>
</dbReference>
<evidence type="ECO:0000313" key="4">
    <source>
        <dbReference type="Proteomes" id="UP000028760"/>
    </source>
</evidence>
<dbReference type="PANTHER" id="PTHR24271:SF48">
    <property type="entry name" value="KALLIKREIN-14"/>
    <property type="match status" value="1"/>
</dbReference>
<dbReference type="Proteomes" id="UP000028760">
    <property type="component" value="Unassembled WGS sequence"/>
</dbReference>
<reference evidence="3" key="3">
    <citation type="submission" date="2025-09" db="UniProtKB">
        <authorList>
            <consortium name="Ensembl"/>
        </authorList>
    </citation>
    <scope>IDENTIFICATION</scope>
</reference>
<dbReference type="PROSITE" id="PS00134">
    <property type="entry name" value="TRYPSIN_HIS"/>
    <property type="match status" value="1"/>
</dbReference>